<dbReference type="Proteomes" id="UP001500604">
    <property type="component" value="Unassembled WGS sequence"/>
</dbReference>
<dbReference type="EMBL" id="BAABFL010000112">
    <property type="protein sequence ID" value="GAA4648927.1"/>
    <property type="molecule type" value="Genomic_DNA"/>
</dbReference>
<accession>A0ABP8UZ55</accession>
<evidence type="ECO:0000313" key="2">
    <source>
        <dbReference type="Proteomes" id="UP001500604"/>
    </source>
</evidence>
<dbReference type="Pfam" id="PF20090">
    <property type="entry name" value="DUF6482"/>
    <property type="match status" value="1"/>
</dbReference>
<comment type="caution">
    <text evidence="1">The sequence shown here is derived from an EMBL/GenBank/DDBJ whole genome shotgun (WGS) entry which is preliminary data.</text>
</comment>
<organism evidence="1 2">
    <name type="scientific">Kistimonas scapharcae</name>
    <dbReference type="NCBI Taxonomy" id="1036133"/>
    <lineage>
        <taxon>Bacteria</taxon>
        <taxon>Pseudomonadati</taxon>
        <taxon>Pseudomonadota</taxon>
        <taxon>Gammaproteobacteria</taxon>
        <taxon>Oceanospirillales</taxon>
        <taxon>Endozoicomonadaceae</taxon>
        <taxon>Kistimonas</taxon>
    </lineage>
</organism>
<evidence type="ECO:0000313" key="1">
    <source>
        <dbReference type="EMBL" id="GAA4648927.1"/>
    </source>
</evidence>
<keyword evidence="2" id="KW-1185">Reference proteome</keyword>
<evidence type="ECO:0008006" key="3">
    <source>
        <dbReference type="Google" id="ProtNLM"/>
    </source>
</evidence>
<dbReference type="RefSeq" id="WP_345194655.1">
    <property type="nucleotide sequence ID" value="NZ_BAABFL010000112.1"/>
</dbReference>
<gene>
    <name evidence="1" type="ORF">GCM10023116_12010</name>
</gene>
<proteinExistence type="predicted"/>
<sequence length="96" mass="10901">MIIKELKLLIRENPGAAVNLVTNEGDIYLCQIMKGEHQYFLTEQDSTSPIIFHSISEATDYLGKIKRPINLIQHSAYDEMVGNQSAEETYSSIQVR</sequence>
<name>A0ABP8UZ55_9GAMM</name>
<protein>
    <recommendedName>
        <fullName evidence="3">Na(+)-translocating NADH-quinone reductase subunit B</fullName>
    </recommendedName>
</protein>
<dbReference type="InterPro" id="IPR045508">
    <property type="entry name" value="DUF6482"/>
</dbReference>
<reference evidence="2" key="1">
    <citation type="journal article" date="2019" name="Int. J. Syst. Evol. Microbiol.">
        <title>The Global Catalogue of Microorganisms (GCM) 10K type strain sequencing project: providing services to taxonomists for standard genome sequencing and annotation.</title>
        <authorList>
            <consortium name="The Broad Institute Genomics Platform"/>
            <consortium name="The Broad Institute Genome Sequencing Center for Infectious Disease"/>
            <person name="Wu L."/>
            <person name="Ma J."/>
        </authorList>
    </citation>
    <scope>NUCLEOTIDE SEQUENCE [LARGE SCALE GENOMIC DNA]</scope>
    <source>
        <strain evidence="2">JCM 17805</strain>
    </source>
</reference>